<protein>
    <submittedName>
        <fullName evidence="1">Uncharacterized protein</fullName>
    </submittedName>
</protein>
<sequence length="84" mass="9195">MKKHQLAQIICGLTTSAVLCSLPLTIAAQEQGRSYGLGHPFQLQELPKSPLKDKLNTYPVKNGKKLKLGWIASNFMTAICPLCV</sequence>
<reference evidence="1 2" key="1">
    <citation type="submission" date="2017-02" db="EMBL/GenBank/DDBJ databases">
        <authorList>
            <person name="Peterson S.W."/>
        </authorList>
    </citation>
    <scope>NUCLEOTIDE SEQUENCE [LARGE SCALE GENOMIC DNA]</scope>
    <source>
        <strain evidence="1 2">ATCC 49788</strain>
    </source>
</reference>
<dbReference type="RefSeq" id="WP_078921698.1">
    <property type="nucleotide sequence ID" value="NZ_FUYB01000004.1"/>
</dbReference>
<evidence type="ECO:0000313" key="2">
    <source>
        <dbReference type="Proteomes" id="UP000190460"/>
    </source>
</evidence>
<dbReference type="Proteomes" id="UP000190460">
    <property type="component" value="Unassembled WGS sequence"/>
</dbReference>
<evidence type="ECO:0000313" key="1">
    <source>
        <dbReference type="EMBL" id="SKA73420.1"/>
    </source>
</evidence>
<gene>
    <name evidence="1" type="ORF">SAMN02745130_01221</name>
</gene>
<dbReference type="AlphaFoldDB" id="A0A1T4W831"/>
<keyword evidence="2" id="KW-1185">Reference proteome</keyword>
<name>A0A1T4W831_9GAMM</name>
<accession>A0A1T4W831</accession>
<proteinExistence type="predicted"/>
<dbReference type="EMBL" id="FUYB01000004">
    <property type="protein sequence ID" value="SKA73420.1"/>
    <property type="molecule type" value="Genomic_DNA"/>
</dbReference>
<organism evidence="1 2">
    <name type="scientific">Thiothrix eikelboomii</name>
    <dbReference type="NCBI Taxonomy" id="92487"/>
    <lineage>
        <taxon>Bacteria</taxon>
        <taxon>Pseudomonadati</taxon>
        <taxon>Pseudomonadota</taxon>
        <taxon>Gammaproteobacteria</taxon>
        <taxon>Thiotrichales</taxon>
        <taxon>Thiotrichaceae</taxon>
        <taxon>Thiothrix</taxon>
    </lineage>
</organism>